<feature type="transmembrane region" description="Helical" evidence="1">
    <location>
        <begin position="59"/>
        <end position="78"/>
    </location>
</feature>
<comment type="caution">
    <text evidence="2">The sequence shown here is derived from an EMBL/GenBank/DDBJ whole genome shotgun (WGS) entry which is preliminary data.</text>
</comment>
<dbReference type="RefSeq" id="WP_132794417.1">
    <property type="nucleotide sequence ID" value="NZ_SLXM01000004.1"/>
</dbReference>
<dbReference type="EMBL" id="SLXM01000004">
    <property type="protein sequence ID" value="TCP25030.1"/>
    <property type="molecule type" value="Genomic_DNA"/>
</dbReference>
<feature type="transmembrane region" description="Helical" evidence="1">
    <location>
        <begin position="160"/>
        <end position="180"/>
    </location>
</feature>
<accession>A0A4R2NSZ3</accession>
<dbReference type="OrthoDB" id="1191170at2"/>
<keyword evidence="1" id="KW-0812">Transmembrane</keyword>
<proteinExistence type="predicted"/>
<evidence type="ECO:0000313" key="2">
    <source>
        <dbReference type="EMBL" id="TCP25030.1"/>
    </source>
</evidence>
<protein>
    <submittedName>
        <fullName evidence="2">Uncharacterized protein</fullName>
    </submittedName>
</protein>
<gene>
    <name evidence="2" type="ORF">EV195_10461</name>
</gene>
<keyword evidence="3" id="KW-1185">Reference proteome</keyword>
<name>A0A4R2NSZ3_9FLAO</name>
<keyword evidence="1" id="KW-1133">Transmembrane helix</keyword>
<sequence length="184" mass="21514">MKYFILYLFFMFSIDIGALILLKFGVENSSLYNLLSLVEFNLLFFFYRAVSKNTLTKKVSLINIILYNAIFVGTSIFLGKDVLSVTYNNLAPLFGAFQISIVLILFLREFLISEEILSYKKNILFWITVGLFMYYLGTLPLTGILSYMKKNDSFQFLYHIQKLLTIIMHSCFITGFLWSWNRVK</sequence>
<evidence type="ECO:0000256" key="1">
    <source>
        <dbReference type="SAM" id="Phobius"/>
    </source>
</evidence>
<evidence type="ECO:0000313" key="3">
    <source>
        <dbReference type="Proteomes" id="UP000294564"/>
    </source>
</evidence>
<reference evidence="2 3" key="1">
    <citation type="submission" date="2019-03" db="EMBL/GenBank/DDBJ databases">
        <title>Genomic Encyclopedia of Type Strains, Phase IV (KMG-IV): sequencing the most valuable type-strain genomes for metagenomic binning, comparative biology and taxonomic classification.</title>
        <authorList>
            <person name="Goeker M."/>
        </authorList>
    </citation>
    <scope>NUCLEOTIDE SEQUENCE [LARGE SCALE GENOMIC DNA]</scope>
    <source>
        <strain evidence="2 3">DSM 14836</strain>
    </source>
</reference>
<feature type="transmembrane region" description="Helical" evidence="1">
    <location>
        <begin position="5"/>
        <end position="24"/>
    </location>
</feature>
<dbReference type="AlphaFoldDB" id="A0A4R2NSZ3"/>
<feature type="transmembrane region" description="Helical" evidence="1">
    <location>
        <begin position="90"/>
        <end position="111"/>
    </location>
</feature>
<feature type="transmembrane region" description="Helical" evidence="1">
    <location>
        <begin position="123"/>
        <end position="148"/>
    </location>
</feature>
<feature type="transmembrane region" description="Helical" evidence="1">
    <location>
        <begin position="30"/>
        <end position="47"/>
    </location>
</feature>
<organism evidence="2 3">
    <name type="scientific">Tenacibaculum skagerrakense</name>
    <dbReference type="NCBI Taxonomy" id="186571"/>
    <lineage>
        <taxon>Bacteria</taxon>
        <taxon>Pseudomonadati</taxon>
        <taxon>Bacteroidota</taxon>
        <taxon>Flavobacteriia</taxon>
        <taxon>Flavobacteriales</taxon>
        <taxon>Flavobacteriaceae</taxon>
        <taxon>Tenacibaculum</taxon>
    </lineage>
</organism>
<dbReference type="Proteomes" id="UP000294564">
    <property type="component" value="Unassembled WGS sequence"/>
</dbReference>
<keyword evidence="1" id="KW-0472">Membrane</keyword>